<dbReference type="EC" id="3.1.3.48" evidence="5"/>
<reference evidence="6 7" key="1">
    <citation type="submission" date="2023-06" db="EMBL/GenBank/DDBJ databases">
        <title>Five Gram-positive bacteria isolated from mangrove sediments in Shenzhen, Guangdong, China.</title>
        <authorList>
            <person name="Yu S."/>
            <person name="Zheng W."/>
            <person name="Huang Y."/>
        </authorList>
    </citation>
    <scope>NUCLEOTIDE SEQUENCE [LARGE SCALE GENOMIC DNA]</scope>
    <source>
        <strain evidence="6 7">SaN35-3</strain>
    </source>
</reference>
<keyword evidence="2 5" id="KW-0378">Hydrolase</keyword>
<keyword evidence="7" id="KW-1185">Reference proteome</keyword>
<evidence type="ECO:0000256" key="2">
    <source>
        <dbReference type="ARBA" id="ARBA00022801"/>
    </source>
</evidence>
<dbReference type="Proteomes" id="UP001197974">
    <property type="component" value="Chromosome"/>
</dbReference>
<comment type="similarity">
    <text evidence="1 5">Belongs to the metallo-dependent hydrolases superfamily. CpsB/CapC family.</text>
</comment>
<accession>A0ABY9JRY6</accession>
<sequence>MIDCHCHILPGVDDGAANMEESIAMAKMASKEGIEVIVATPHHQTRHYHNPKEKVSEWVTRLNGVLQQEGVPIKVVPGQEVRLYGELAKDLDLDIQTLHNSSYVLVEFPSNHVPRYVTELFFELKLKGITPIIAHPERNAEIIQQPDLLFQLIDKGALAQLTNASIIGDFGRKIQKFSLQLLEHGQAHIVASDAHNLTNRPFYTREALHVIEKKLGQDMVFYFTENAQLLIANKTIDRIRPTPIRKRVFGIF</sequence>
<evidence type="ECO:0000313" key="6">
    <source>
        <dbReference type="EMBL" id="WLR41579.1"/>
    </source>
</evidence>
<dbReference type="SUPFAM" id="SSF89550">
    <property type="entry name" value="PHP domain-like"/>
    <property type="match status" value="1"/>
</dbReference>
<dbReference type="PANTHER" id="PTHR39181:SF1">
    <property type="entry name" value="TYROSINE-PROTEIN PHOSPHATASE YWQE"/>
    <property type="match status" value="1"/>
</dbReference>
<keyword evidence="3 5" id="KW-0904">Protein phosphatase</keyword>
<evidence type="ECO:0000256" key="4">
    <source>
        <dbReference type="ARBA" id="ARBA00051722"/>
    </source>
</evidence>
<protein>
    <recommendedName>
        <fullName evidence="5">Tyrosine-protein phosphatase</fullName>
        <ecNumber evidence="5">3.1.3.48</ecNumber>
    </recommendedName>
</protein>
<dbReference type="InterPro" id="IPR016667">
    <property type="entry name" value="Caps_polysacc_synth_CpsB/CapC"/>
</dbReference>
<dbReference type="InterPro" id="IPR016195">
    <property type="entry name" value="Pol/histidinol_Pase-like"/>
</dbReference>
<dbReference type="PANTHER" id="PTHR39181">
    <property type="entry name" value="TYROSINE-PROTEIN PHOSPHATASE YWQE"/>
    <property type="match status" value="1"/>
</dbReference>
<evidence type="ECO:0000313" key="7">
    <source>
        <dbReference type="Proteomes" id="UP001197974"/>
    </source>
</evidence>
<comment type="catalytic activity">
    <reaction evidence="4 5">
        <text>O-phospho-L-tyrosyl-[protein] + H2O = L-tyrosyl-[protein] + phosphate</text>
        <dbReference type="Rhea" id="RHEA:10684"/>
        <dbReference type="Rhea" id="RHEA-COMP:10136"/>
        <dbReference type="Rhea" id="RHEA-COMP:20101"/>
        <dbReference type="ChEBI" id="CHEBI:15377"/>
        <dbReference type="ChEBI" id="CHEBI:43474"/>
        <dbReference type="ChEBI" id="CHEBI:46858"/>
        <dbReference type="ChEBI" id="CHEBI:61978"/>
        <dbReference type="EC" id="3.1.3.48"/>
    </reaction>
</comment>
<gene>
    <name evidence="6" type="ORF">LC087_11860</name>
</gene>
<proteinExistence type="inferred from homology"/>
<dbReference type="RefSeq" id="WP_226542231.1">
    <property type="nucleotide sequence ID" value="NZ_CP129013.1"/>
</dbReference>
<dbReference type="Gene3D" id="3.20.20.140">
    <property type="entry name" value="Metal-dependent hydrolases"/>
    <property type="match status" value="1"/>
</dbReference>
<evidence type="ECO:0000256" key="5">
    <source>
        <dbReference type="PIRNR" id="PIRNR016557"/>
    </source>
</evidence>
<dbReference type="EMBL" id="CP129013">
    <property type="protein sequence ID" value="WLR41579.1"/>
    <property type="molecule type" value="Genomic_DNA"/>
</dbReference>
<organism evidence="6 7">
    <name type="scientific">Bacillus carboniphilus</name>
    <dbReference type="NCBI Taxonomy" id="86663"/>
    <lineage>
        <taxon>Bacteria</taxon>
        <taxon>Bacillati</taxon>
        <taxon>Bacillota</taxon>
        <taxon>Bacilli</taxon>
        <taxon>Bacillales</taxon>
        <taxon>Bacillaceae</taxon>
        <taxon>Bacillus</taxon>
    </lineage>
</organism>
<name>A0ABY9JRY6_9BACI</name>
<evidence type="ECO:0000256" key="1">
    <source>
        <dbReference type="ARBA" id="ARBA00005750"/>
    </source>
</evidence>
<dbReference type="PIRSF" id="PIRSF016557">
    <property type="entry name" value="Caps_synth_CpsB"/>
    <property type="match status" value="1"/>
</dbReference>
<dbReference type="Pfam" id="PF19567">
    <property type="entry name" value="CpsB_CapC"/>
    <property type="match status" value="1"/>
</dbReference>
<evidence type="ECO:0000256" key="3">
    <source>
        <dbReference type="ARBA" id="ARBA00022912"/>
    </source>
</evidence>